<dbReference type="Proteomes" id="UP001386437">
    <property type="component" value="Unassembled WGS sequence"/>
</dbReference>
<reference evidence="2 3" key="1">
    <citation type="journal article" date="2022" name="Arch. Microbiol.">
        <title>Paraburkholderia bengalensis sp. nov. isolated from roots of Oryza sativa, IR64.</title>
        <authorList>
            <person name="Nag P."/>
            <person name="Mondal N."/>
            <person name="Sarkar J."/>
            <person name="Das S."/>
        </authorList>
    </citation>
    <scope>NUCLEOTIDE SEQUENCE [LARGE SCALE GENOMIC DNA]</scope>
    <source>
        <strain evidence="2 3">IR64_4_BI</strain>
    </source>
</reference>
<dbReference type="InterPro" id="IPR002539">
    <property type="entry name" value="MaoC-like_dom"/>
</dbReference>
<feature type="domain" description="MaoC-like" evidence="1">
    <location>
        <begin position="23"/>
        <end position="123"/>
    </location>
</feature>
<gene>
    <name evidence="2" type="ORF">H3V53_28825</name>
</gene>
<dbReference type="CDD" id="cd03454">
    <property type="entry name" value="YdeM"/>
    <property type="match status" value="1"/>
</dbReference>
<dbReference type="InterPro" id="IPR052342">
    <property type="entry name" value="MCH/BMMD"/>
</dbReference>
<keyword evidence="3" id="KW-1185">Reference proteome</keyword>
<dbReference type="Pfam" id="PF01575">
    <property type="entry name" value="MaoC_dehydratas"/>
    <property type="match status" value="1"/>
</dbReference>
<dbReference type="EMBL" id="JACFYJ010000064">
    <property type="protein sequence ID" value="MEI6001044.1"/>
    <property type="molecule type" value="Genomic_DNA"/>
</dbReference>
<dbReference type="SUPFAM" id="SSF54637">
    <property type="entry name" value="Thioesterase/thiol ester dehydrase-isomerase"/>
    <property type="match status" value="1"/>
</dbReference>
<sequence>MPLSQFDRPPSDRYFEDYVPGLTYEFGPISADEEDIINFAKTFDPQYIHTDPVAAANGPFHGLIASGWHTASLITRLFIEHFLTSVASLASPGLDEIRWLSPVRPGDQLRLQVAVVDKRISRSKPDRGLVYTPLEGRNDKGELVITMKGINFVRVRP</sequence>
<dbReference type="PANTHER" id="PTHR43664">
    <property type="entry name" value="MONOAMINE OXIDASE-RELATED"/>
    <property type="match status" value="1"/>
</dbReference>
<comment type="caution">
    <text evidence="2">The sequence shown here is derived from an EMBL/GenBank/DDBJ whole genome shotgun (WGS) entry which is preliminary data.</text>
</comment>
<dbReference type="InterPro" id="IPR029069">
    <property type="entry name" value="HotDog_dom_sf"/>
</dbReference>
<evidence type="ECO:0000313" key="2">
    <source>
        <dbReference type="EMBL" id="MEI6001044.1"/>
    </source>
</evidence>
<name>A0ABU8IZF1_9BURK</name>
<dbReference type="Gene3D" id="3.10.129.10">
    <property type="entry name" value="Hotdog Thioesterase"/>
    <property type="match status" value="1"/>
</dbReference>
<organism evidence="2 3">
    <name type="scientific">Paraburkholderia bengalensis</name>
    <dbReference type="NCBI Taxonomy" id="2747562"/>
    <lineage>
        <taxon>Bacteria</taxon>
        <taxon>Pseudomonadati</taxon>
        <taxon>Pseudomonadota</taxon>
        <taxon>Betaproteobacteria</taxon>
        <taxon>Burkholderiales</taxon>
        <taxon>Burkholderiaceae</taxon>
        <taxon>Paraburkholderia</taxon>
    </lineage>
</organism>
<accession>A0ABU8IZF1</accession>
<dbReference type="RefSeq" id="WP_336600869.1">
    <property type="nucleotide sequence ID" value="NZ_JACFYJ010000064.1"/>
</dbReference>
<proteinExistence type="predicted"/>
<evidence type="ECO:0000259" key="1">
    <source>
        <dbReference type="Pfam" id="PF01575"/>
    </source>
</evidence>
<evidence type="ECO:0000313" key="3">
    <source>
        <dbReference type="Proteomes" id="UP001386437"/>
    </source>
</evidence>
<protein>
    <submittedName>
        <fullName evidence="2">MaoC family dehydratase</fullName>
    </submittedName>
</protein>
<dbReference type="PANTHER" id="PTHR43664:SF1">
    <property type="entry name" value="BETA-METHYLMALYL-COA DEHYDRATASE"/>
    <property type="match status" value="1"/>
</dbReference>